<protein>
    <submittedName>
        <fullName evidence="2">Uncharacterized protein</fullName>
    </submittedName>
</protein>
<name>A0A7X5V9V7_9ACTN</name>
<dbReference type="RefSeq" id="WP_337758690.1">
    <property type="nucleotide sequence ID" value="NZ_JAASRO010000001.1"/>
</dbReference>
<comment type="caution">
    <text evidence="2">The sequence shown here is derived from an EMBL/GenBank/DDBJ whole genome shotgun (WGS) entry which is preliminary data.</text>
</comment>
<dbReference type="EMBL" id="JAASRO010000001">
    <property type="protein sequence ID" value="NIK57237.1"/>
    <property type="molecule type" value="Genomic_DNA"/>
</dbReference>
<accession>A0A7X5V9V7</accession>
<dbReference type="Proteomes" id="UP000555407">
    <property type="component" value="Unassembled WGS sequence"/>
</dbReference>
<proteinExistence type="predicted"/>
<feature type="region of interest" description="Disordered" evidence="1">
    <location>
        <begin position="147"/>
        <end position="187"/>
    </location>
</feature>
<gene>
    <name evidence="2" type="ORF">BJY22_002954</name>
</gene>
<reference evidence="2 3" key="1">
    <citation type="submission" date="2020-03" db="EMBL/GenBank/DDBJ databases">
        <title>Sequencing the genomes of 1000 actinobacteria strains.</title>
        <authorList>
            <person name="Klenk H.-P."/>
        </authorList>
    </citation>
    <scope>NUCLEOTIDE SEQUENCE [LARGE SCALE GENOMIC DNA]</scope>
    <source>
        <strain evidence="2 3">DSM 45490</strain>
    </source>
</reference>
<feature type="compositionally biased region" description="Basic residues" evidence="1">
    <location>
        <begin position="178"/>
        <end position="187"/>
    </location>
</feature>
<sequence>MSNEQAVPDNATENAMESAEVIAGVMKKAGLVWLAWDGKRPAPAWFATVDGQYVVLADPADGAEQPLPGLATARSVEVVVPAKPATQRLASWTATVRRLEPGTDEWTAAAQVLRTERLNAADLDTQLERWRAEADILVLAPTGEITESTGRYDATPRAEAPVPTRATTRGKPPMTLHRPVRRRPKLS</sequence>
<organism evidence="2 3">
    <name type="scientific">Kribbella shirazensis</name>
    <dbReference type="NCBI Taxonomy" id="1105143"/>
    <lineage>
        <taxon>Bacteria</taxon>
        <taxon>Bacillati</taxon>
        <taxon>Actinomycetota</taxon>
        <taxon>Actinomycetes</taxon>
        <taxon>Propionibacteriales</taxon>
        <taxon>Kribbellaceae</taxon>
        <taxon>Kribbella</taxon>
    </lineage>
</organism>
<evidence type="ECO:0000256" key="1">
    <source>
        <dbReference type="SAM" id="MobiDB-lite"/>
    </source>
</evidence>
<evidence type="ECO:0000313" key="2">
    <source>
        <dbReference type="EMBL" id="NIK57237.1"/>
    </source>
</evidence>
<keyword evidence="3" id="KW-1185">Reference proteome</keyword>
<evidence type="ECO:0000313" key="3">
    <source>
        <dbReference type="Proteomes" id="UP000555407"/>
    </source>
</evidence>
<dbReference type="AlphaFoldDB" id="A0A7X5V9V7"/>